<dbReference type="AlphaFoldDB" id="A0A653BL24"/>
<dbReference type="InterPro" id="IPR027417">
    <property type="entry name" value="P-loop_NTPase"/>
</dbReference>
<evidence type="ECO:0000259" key="13">
    <source>
        <dbReference type="Pfam" id="PF21634"/>
    </source>
</evidence>
<dbReference type="GO" id="GO:0016787">
    <property type="term" value="F:hydrolase activity"/>
    <property type="evidence" value="ECO:0007669"/>
    <property type="project" value="UniProtKB-KW"/>
</dbReference>
<keyword evidence="16" id="KW-1185">Reference proteome</keyword>
<sequence>MWSYITSFFWPSQDDDNLSLNEACAILETTLENRPEVQNVNTETAEHAPKNAFCRQTGTISQETESKYIIDDKFPFEKGSISFPVGTKVSYSYFINEGKPTVIDVDFVNAEWDEPTPQNGLWTTRILVCKVQQRQHRKLLLDPDTVEVDLDNVCIEFVPVVGDWLQLEVKCTVDEQAIDLQGKILEINKIIPLRSHMVVGKITSWNTDQACGTIDRNIYFDKNVLVNGYVPVVGDKVITQAIESEQNRCIWRALKVVPEYITKQNNRSANGIQLCNFKDSHPGLRIDYTKLSFERINTSLEFEVVVHCDTEEHFELMKAEFPNENSQCKINDSPHNTLVSQDKPCKIECSCTARTIGASKELLLLTFSDFSIGKWLDINVAIQSVNPKSQFQQHRNKKPTDTFGAGNLIKGQPLLNGSRFRTIRLPDYAVPKKLLSIVAKYDLKDYELLIEELKGVKPSLYSNLSHTNYEEKFHTLLHFDEIEGLLAIQRYDQERACFIQNGEYLMLEIENLSERRPSIVIGDKIIATDPLQRSTIAFEGFVHKVTARHLHLKFSPLFHDKYNGEDYTVRVVPGRAAYKRLHHAVYLAVRNLGPEILFPMRLYEKDPQLKFEYNLSKNPANRLKNLQAKIEEIKSRKSNKFNDQDSTVLKLEWYNTSLNETQKNAVVNILWGKARPLPYIIFGPPGTGKTVTLIETILQILRLLPQSRLLVAAPSNSAADLLALRLIDSGVLQPGDLVRLVSVNYALSDLIPPKLVPFCIVGTSSKEGTEQFNVQNGIQIGCQHSLMGRHRITVSTCSSSGQLFGVGFPKGHFTHIVVDEAAQASEPDVLIPLSFLDKSEGQAILAGDPMQLGPVILSKISNQFGLAESYLERLINRFPYTKDVQSFPDTCGYDPRLATKLLYNYRAVPSILNMYSTMFYDDELIPTINEDSSNEAMLLESLRSILPKMTSGKIPSVVFHGVDGENYQSVDSPSWYNPYEAAQIFYYVNELYRMGVKSSSIGVITPYIKQIQEIRSLMIEAEFLVPKVGTVEEFQGQEYDVVLLSTVRSCPEYVTFDVFHKLGFMVNPKRLNVAISRAKSLLVIVGNPKLLGQDIYWRSVIEYCLQKGCYVGCDFSS</sequence>
<dbReference type="Pfam" id="PF13087">
    <property type="entry name" value="AAA_12"/>
    <property type="match status" value="1"/>
</dbReference>
<evidence type="ECO:0000259" key="11">
    <source>
        <dbReference type="Pfam" id="PF13086"/>
    </source>
</evidence>
<feature type="domain" description="Helicase MOV-10 helical" evidence="14">
    <location>
        <begin position="425"/>
        <end position="482"/>
    </location>
</feature>
<dbReference type="Gene3D" id="3.40.50.300">
    <property type="entry name" value="P-loop containing nucleotide triphosphate hydrolases"/>
    <property type="match status" value="2"/>
</dbReference>
<feature type="domain" description="DNA2/NAM7 helicase helicase" evidence="11">
    <location>
        <begin position="658"/>
        <end position="741"/>
    </location>
</feature>
<evidence type="ECO:0000313" key="16">
    <source>
        <dbReference type="Proteomes" id="UP000410492"/>
    </source>
</evidence>
<evidence type="ECO:0000256" key="7">
    <source>
        <dbReference type="ARBA" id="ARBA00022806"/>
    </source>
</evidence>
<dbReference type="SUPFAM" id="SSF52540">
    <property type="entry name" value="P-loop containing nucleoside triphosphate hydrolases"/>
    <property type="match status" value="1"/>
</dbReference>
<dbReference type="OrthoDB" id="6513042at2759"/>
<dbReference type="InterPro" id="IPR049080">
    <property type="entry name" value="MOV-10-like_beta-barrel"/>
</dbReference>
<evidence type="ECO:0000256" key="9">
    <source>
        <dbReference type="ARBA" id="ARBA00023158"/>
    </source>
</evidence>
<dbReference type="GO" id="GO:0005737">
    <property type="term" value="C:cytoplasm"/>
    <property type="evidence" value="ECO:0007669"/>
    <property type="project" value="UniProtKB-SubCell"/>
</dbReference>
<dbReference type="InterPro" id="IPR049079">
    <property type="entry name" value="Mov-10_helical"/>
</dbReference>
<keyword evidence="4" id="KW-0963">Cytoplasm</keyword>
<evidence type="ECO:0000256" key="8">
    <source>
        <dbReference type="ARBA" id="ARBA00022840"/>
    </source>
</evidence>
<evidence type="ECO:0000256" key="2">
    <source>
        <dbReference type="ARBA" id="ARBA00005601"/>
    </source>
</evidence>
<evidence type="ECO:0000313" key="15">
    <source>
        <dbReference type="EMBL" id="VEN36259.1"/>
    </source>
</evidence>
<dbReference type="Proteomes" id="UP000410492">
    <property type="component" value="Unassembled WGS sequence"/>
</dbReference>
<dbReference type="Pfam" id="PF21635">
    <property type="entry name" value="Mov-10_helical"/>
    <property type="match status" value="1"/>
</dbReference>
<reference evidence="15 16" key="1">
    <citation type="submission" date="2019-01" db="EMBL/GenBank/DDBJ databases">
        <authorList>
            <person name="Sayadi A."/>
        </authorList>
    </citation>
    <scope>NUCLEOTIDE SEQUENCE [LARGE SCALE GENOMIC DNA]</scope>
</reference>
<dbReference type="InterPro" id="IPR041679">
    <property type="entry name" value="DNA2/NAM7-like_C"/>
</dbReference>
<evidence type="ECO:0000256" key="5">
    <source>
        <dbReference type="ARBA" id="ARBA00022741"/>
    </source>
</evidence>
<gene>
    <name evidence="15" type="ORF">CALMAC_LOCUS1925</name>
</gene>
<evidence type="ECO:0000256" key="6">
    <source>
        <dbReference type="ARBA" id="ARBA00022801"/>
    </source>
</evidence>
<keyword evidence="8" id="KW-0067">ATP-binding</keyword>
<feature type="domain" description="DNA2/NAM7 helicase-like C-terminal" evidence="12">
    <location>
        <begin position="896"/>
        <end position="1088"/>
    </location>
</feature>
<keyword evidence="7" id="KW-0347">Helicase</keyword>
<evidence type="ECO:0000256" key="3">
    <source>
        <dbReference type="ARBA" id="ARBA00012552"/>
    </source>
</evidence>
<evidence type="ECO:0000256" key="1">
    <source>
        <dbReference type="ARBA" id="ARBA00004496"/>
    </source>
</evidence>
<evidence type="ECO:0000259" key="12">
    <source>
        <dbReference type="Pfam" id="PF13087"/>
    </source>
</evidence>
<dbReference type="PANTHER" id="PTHR45418:SF1">
    <property type="entry name" value="CANCER_TESTIS ANTIGEN 55"/>
    <property type="match status" value="1"/>
</dbReference>
<comment type="catalytic activity">
    <reaction evidence="10">
        <text>ATP + H2O = ADP + phosphate + H(+)</text>
        <dbReference type="Rhea" id="RHEA:13065"/>
        <dbReference type="ChEBI" id="CHEBI:15377"/>
        <dbReference type="ChEBI" id="CHEBI:15378"/>
        <dbReference type="ChEBI" id="CHEBI:30616"/>
        <dbReference type="ChEBI" id="CHEBI:43474"/>
        <dbReference type="ChEBI" id="CHEBI:456216"/>
        <dbReference type="EC" id="3.6.4.13"/>
    </reaction>
</comment>
<protein>
    <recommendedName>
        <fullName evidence="3">RNA helicase</fullName>
        <ecNumber evidence="3">3.6.4.13</ecNumber>
    </recommendedName>
</protein>
<dbReference type="GO" id="GO:0003724">
    <property type="term" value="F:RNA helicase activity"/>
    <property type="evidence" value="ECO:0007669"/>
    <property type="project" value="UniProtKB-EC"/>
</dbReference>
<name>A0A653BL24_CALMS</name>
<evidence type="ECO:0000256" key="4">
    <source>
        <dbReference type="ARBA" id="ARBA00022490"/>
    </source>
</evidence>
<evidence type="ECO:0000256" key="10">
    <source>
        <dbReference type="ARBA" id="ARBA00047984"/>
    </source>
</evidence>
<organism evidence="15 16">
    <name type="scientific">Callosobruchus maculatus</name>
    <name type="common">Southern cowpea weevil</name>
    <name type="synonym">Pulse bruchid</name>
    <dbReference type="NCBI Taxonomy" id="64391"/>
    <lineage>
        <taxon>Eukaryota</taxon>
        <taxon>Metazoa</taxon>
        <taxon>Ecdysozoa</taxon>
        <taxon>Arthropoda</taxon>
        <taxon>Hexapoda</taxon>
        <taxon>Insecta</taxon>
        <taxon>Pterygota</taxon>
        <taxon>Neoptera</taxon>
        <taxon>Endopterygota</taxon>
        <taxon>Coleoptera</taxon>
        <taxon>Polyphaga</taxon>
        <taxon>Cucujiformia</taxon>
        <taxon>Chrysomeloidea</taxon>
        <taxon>Chrysomelidae</taxon>
        <taxon>Bruchinae</taxon>
        <taxon>Bruchini</taxon>
        <taxon>Callosobruchus</taxon>
    </lineage>
</organism>
<dbReference type="GO" id="GO:0005524">
    <property type="term" value="F:ATP binding"/>
    <property type="evidence" value="ECO:0007669"/>
    <property type="project" value="UniProtKB-KW"/>
</dbReference>
<evidence type="ECO:0000259" key="14">
    <source>
        <dbReference type="Pfam" id="PF21635"/>
    </source>
</evidence>
<dbReference type="CDD" id="cd18078">
    <property type="entry name" value="DEXXQc_Mov10L1"/>
    <property type="match status" value="1"/>
</dbReference>
<keyword evidence="6" id="KW-0378">Hydrolase</keyword>
<dbReference type="InterPro" id="IPR047187">
    <property type="entry name" value="SF1_C_Upf1"/>
</dbReference>
<dbReference type="EMBL" id="CAACVG010002236">
    <property type="protein sequence ID" value="VEN36259.1"/>
    <property type="molecule type" value="Genomic_DNA"/>
</dbReference>
<dbReference type="Pfam" id="PF13086">
    <property type="entry name" value="AAA_11"/>
    <property type="match status" value="2"/>
</dbReference>
<comment type="subcellular location">
    <subcellularLocation>
        <location evidence="1">Cytoplasm</location>
    </subcellularLocation>
</comment>
<dbReference type="InterPro" id="IPR041677">
    <property type="entry name" value="DNA2/NAM7_AAA_11"/>
</dbReference>
<dbReference type="GO" id="GO:0031047">
    <property type="term" value="P:regulatory ncRNA-mediated gene silencing"/>
    <property type="evidence" value="ECO:0007669"/>
    <property type="project" value="UniProtKB-KW"/>
</dbReference>
<dbReference type="PANTHER" id="PTHR45418">
    <property type="entry name" value="CANCER/TESTIS ANTIGEN 55"/>
    <property type="match status" value="1"/>
</dbReference>
<dbReference type="CDD" id="cd18808">
    <property type="entry name" value="SF1_C_Upf1"/>
    <property type="match status" value="1"/>
</dbReference>
<dbReference type="EC" id="3.6.4.13" evidence="3"/>
<feature type="domain" description="DNA2/NAM7 helicase helicase" evidence="11">
    <location>
        <begin position="783"/>
        <end position="859"/>
    </location>
</feature>
<keyword evidence="5" id="KW-0547">Nucleotide-binding</keyword>
<keyword evidence="9" id="KW-0943">RNA-mediated gene silencing</keyword>
<feature type="domain" description="Helicase MOV-10-like beta-barrel" evidence="13">
    <location>
        <begin position="491"/>
        <end position="569"/>
    </location>
</feature>
<dbReference type="Pfam" id="PF21634">
    <property type="entry name" value="MOV-10_beta-barrel"/>
    <property type="match status" value="1"/>
</dbReference>
<comment type="similarity">
    <text evidence="2">Belongs to the DNA2/NAM7 helicase family. SDE3 subfamily.</text>
</comment>
<proteinExistence type="inferred from homology"/>
<accession>A0A653BL24</accession>